<dbReference type="GO" id="GO:0008171">
    <property type="term" value="F:O-methyltransferase activity"/>
    <property type="evidence" value="ECO:0007669"/>
    <property type="project" value="TreeGrafter"/>
</dbReference>
<protein>
    <submittedName>
        <fullName evidence="3">Methyltransferase FkbM family</fullName>
    </submittedName>
</protein>
<dbReference type="Proteomes" id="UP000033220">
    <property type="component" value="Chromosome DSM 122"/>
</dbReference>
<accession>H6SR47</accession>
<evidence type="ECO:0000259" key="2">
    <source>
        <dbReference type="Pfam" id="PF05050"/>
    </source>
</evidence>
<dbReference type="PATRIC" id="fig|1150469.3.peg.3541"/>
<dbReference type="Pfam" id="PF05050">
    <property type="entry name" value="Methyltransf_21"/>
    <property type="match status" value="1"/>
</dbReference>
<sequence length="363" mass="40112">MTCNKPRASSRRLARASMPSRKRSVLTPPPRPGWNAAKDSGVFWSVGQPSAWHTAGPAGAAQAWDRYGNKDSFAMTDVSGAATGSFQAFTGISVPVGLVDVGANFLDDPPPYTPVLAAGAASLVGFEPNPRALADLIARQGPGETYLPHAIGDGREHTLRVCRAEGMTSLLEPDPRVLGLFHGFSQWGEVLEHRLVPTVRLDDVPEIRVMDYLSMDIQGAELMALRHAEKRLAEAVMLRIEVEFLPLYKGQPLFADIDLFLRDRGFVLHCFSPLVKRTVQPLIVNNSVYEGLNQLLWADAVFVRDFTRPEIMTDHQLLALARLAHEIQGSFDLSLHLLQHYDQRTTADLAGRYRDRLLGEEQA</sequence>
<name>H6SR47_PARPM</name>
<reference evidence="3 4" key="1">
    <citation type="submission" date="2012-02" db="EMBL/GenBank/DDBJ databases">
        <title>Shotgun genome sequence of Phaeospirillum photometricum DSM 122.</title>
        <authorList>
            <person name="Duquesne K."/>
            <person name="Sturgis J."/>
        </authorList>
    </citation>
    <scope>NUCLEOTIDE SEQUENCE [LARGE SCALE GENOMIC DNA]</scope>
    <source>
        <strain evidence="4">DSM122</strain>
    </source>
</reference>
<evidence type="ECO:0000256" key="1">
    <source>
        <dbReference type="SAM" id="MobiDB-lite"/>
    </source>
</evidence>
<dbReference type="KEGG" id="rpm:RSPPHO_03143"/>
<dbReference type="Gene3D" id="3.40.50.150">
    <property type="entry name" value="Vaccinia Virus protein VP39"/>
    <property type="match status" value="1"/>
</dbReference>
<feature type="region of interest" description="Disordered" evidence="1">
    <location>
        <begin position="1"/>
        <end position="34"/>
    </location>
</feature>
<evidence type="ECO:0000313" key="4">
    <source>
        <dbReference type="Proteomes" id="UP000033220"/>
    </source>
</evidence>
<keyword evidence="4" id="KW-1185">Reference proteome</keyword>
<proteinExistence type="predicted"/>
<dbReference type="InterPro" id="IPR029063">
    <property type="entry name" value="SAM-dependent_MTases_sf"/>
</dbReference>
<gene>
    <name evidence="3" type="ORF">RSPPHO_03143</name>
</gene>
<dbReference type="GO" id="GO:0032259">
    <property type="term" value="P:methylation"/>
    <property type="evidence" value="ECO:0007669"/>
    <property type="project" value="UniProtKB-KW"/>
</dbReference>
<dbReference type="STRING" id="1150469.RSPPHO_03143"/>
<feature type="domain" description="Methyltransferase FkbM" evidence="2">
    <location>
        <begin position="100"/>
        <end position="267"/>
    </location>
</feature>
<dbReference type="HOGENOM" id="CLU_065148_0_0_5"/>
<keyword evidence="3" id="KW-0808">Transferase</keyword>
<dbReference type="PANTHER" id="PTHR36973">
    <property type="entry name" value="SLL1456 PROTEIN-RELATED"/>
    <property type="match status" value="1"/>
</dbReference>
<dbReference type="EMBL" id="HE663493">
    <property type="protein sequence ID" value="CCG09769.1"/>
    <property type="molecule type" value="Genomic_DNA"/>
</dbReference>
<dbReference type="eggNOG" id="COG3914">
    <property type="taxonomic scope" value="Bacteria"/>
</dbReference>
<dbReference type="InterPro" id="IPR006342">
    <property type="entry name" value="FkbM_mtfrase"/>
</dbReference>
<evidence type="ECO:0000313" key="3">
    <source>
        <dbReference type="EMBL" id="CCG09769.1"/>
    </source>
</evidence>
<dbReference type="AlphaFoldDB" id="H6SR47"/>
<feature type="compositionally biased region" description="Basic residues" evidence="1">
    <location>
        <begin position="8"/>
        <end position="24"/>
    </location>
</feature>
<organism evidence="3 4">
    <name type="scientific">Pararhodospirillum photometricum DSM 122</name>
    <dbReference type="NCBI Taxonomy" id="1150469"/>
    <lineage>
        <taxon>Bacteria</taxon>
        <taxon>Pseudomonadati</taxon>
        <taxon>Pseudomonadota</taxon>
        <taxon>Alphaproteobacteria</taxon>
        <taxon>Rhodospirillales</taxon>
        <taxon>Rhodospirillaceae</taxon>
        <taxon>Pararhodospirillum</taxon>
    </lineage>
</organism>
<dbReference type="InterPro" id="IPR053188">
    <property type="entry name" value="FkbM_Methyltransferase"/>
</dbReference>
<dbReference type="PANTHER" id="PTHR36973:SF4">
    <property type="entry name" value="NODULATION PROTEIN"/>
    <property type="match status" value="1"/>
</dbReference>
<dbReference type="SUPFAM" id="SSF53335">
    <property type="entry name" value="S-adenosyl-L-methionine-dependent methyltransferases"/>
    <property type="match status" value="1"/>
</dbReference>
<keyword evidence="3" id="KW-0489">Methyltransferase</keyword>